<dbReference type="Proteomes" id="UP001341840">
    <property type="component" value="Unassembled WGS sequence"/>
</dbReference>
<feature type="compositionally biased region" description="Basic residues" evidence="1">
    <location>
        <begin position="69"/>
        <end position="83"/>
    </location>
</feature>
<organism evidence="2 3">
    <name type="scientific">Stylosanthes scabra</name>
    <dbReference type="NCBI Taxonomy" id="79078"/>
    <lineage>
        <taxon>Eukaryota</taxon>
        <taxon>Viridiplantae</taxon>
        <taxon>Streptophyta</taxon>
        <taxon>Embryophyta</taxon>
        <taxon>Tracheophyta</taxon>
        <taxon>Spermatophyta</taxon>
        <taxon>Magnoliopsida</taxon>
        <taxon>eudicotyledons</taxon>
        <taxon>Gunneridae</taxon>
        <taxon>Pentapetalae</taxon>
        <taxon>rosids</taxon>
        <taxon>fabids</taxon>
        <taxon>Fabales</taxon>
        <taxon>Fabaceae</taxon>
        <taxon>Papilionoideae</taxon>
        <taxon>50 kb inversion clade</taxon>
        <taxon>dalbergioids sensu lato</taxon>
        <taxon>Dalbergieae</taxon>
        <taxon>Pterocarpus clade</taxon>
        <taxon>Stylosanthes</taxon>
    </lineage>
</organism>
<feature type="region of interest" description="Disordered" evidence="1">
    <location>
        <begin position="95"/>
        <end position="159"/>
    </location>
</feature>
<protein>
    <submittedName>
        <fullName evidence="2">Uncharacterized protein</fullName>
    </submittedName>
</protein>
<sequence>MAELRKCDEMDVNFVNHKDLEQLGKDIWYSKFIESSSSYDSYENAENKTYKPPPPGYESDDGEEDSPMKSRKAQGKFVSPRKKIHTLRKRIYAGKRKDHHILSGSGSGSGGGVGFAGGSFSGDELGNASDARLASGSADGPGSGSASGPTVDDDNLGPIWNSVETSKRRFLMELMQIFLKRK</sequence>
<feature type="compositionally biased region" description="Gly residues" evidence="1">
    <location>
        <begin position="105"/>
        <end position="120"/>
    </location>
</feature>
<evidence type="ECO:0000256" key="1">
    <source>
        <dbReference type="SAM" id="MobiDB-lite"/>
    </source>
</evidence>
<dbReference type="EMBL" id="JASCZI010060648">
    <property type="protein sequence ID" value="MED6134946.1"/>
    <property type="molecule type" value="Genomic_DNA"/>
</dbReference>
<evidence type="ECO:0000313" key="3">
    <source>
        <dbReference type="Proteomes" id="UP001341840"/>
    </source>
</evidence>
<gene>
    <name evidence="2" type="ORF">PIB30_041760</name>
</gene>
<evidence type="ECO:0000313" key="2">
    <source>
        <dbReference type="EMBL" id="MED6134946.1"/>
    </source>
</evidence>
<keyword evidence="3" id="KW-1185">Reference proteome</keyword>
<reference evidence="2 3" key="1">
    <citation type="journal article" date="2023" name="Plants (Basel)">
        <title>Bridging the Gap: Combining Genomics and Transcriptomics Approaches to Understand Stylosanthes scabra, an Orphan Legume from the Brazilian Caatinga.</title>
        <authorList>
            <person name="Ferreira-Neto J.R.C."/>
            <person name="da Silva M.D."/>
            <person name="Binneck E."/>
            <person name="de Melo N.F."/>
            <person name="da Silva R.H."/>
            <person name="de Melo A.L.T.M."/>
            <person name="Pandolfi V."/>
            <person name="Bustamante F.O."/>
            <person name="Brasileiro-Vidal A.C."/>
            <person name="Benko-Iseppon A.M."/>
        </authorList>
    </citation>
    <scope>NUCLEOTIDE SEQUENCE [LARGE SCALE GENOMIC DNA]</scope>
    <source>
        <tissue evidence="2">Leaves</tissue>
    </source>
</reference>
<accession>A0ABU6SEW2</accession>
<name>A0ABU6SEW2_9FABA</name>
<comment type="caution">
    <text evidence="2">The sequence shown here is derived from an EMBL/GenBank/DDBJ whole genome shotgun (WGS) entry which is preliminary data.</text>
</comment>
<proteinExistence type="predicted"/>
<feature type="region of interest" description="Disordered" evidence="1">
    <location>
        <begin position="38"/>
        <end position="83"/>
    </location>
</feature>